<dbReference type="PROSITE" id="PS50076">
    <property type="entry name" value="DNAJ_2"/>
    <property type="match status" value="1"/>
</dbReference>
<evidence type="ECO:0000256" key="1">
    <source>
        <dbReference type="SAM" id="MobiDB-lite"/>
    </source>
</evidence>
<keyword evidence="2" id="KW-0812">Transmembrane</keyword>
<organism evidence="4 5">
    <name type="scientific">Yimella lutea</name>
    <dbReference type="NCBI Taxonomy" id="587872"/>
    <lineage>
        <taxon>Bacteria</taxon>
        <taxon>Bacillati</taxon>
        <taxon>Actinomycetota</taxon>
        <taxon>Actinomycetes</taxon>
        <taxon>Micrococcales</taxon>
        <taxon>Dermacoccaceae</taxon>
        <taxon>Yimella</taxon>
    </lineage>
</organism>
<dbReference type="PANTHER" id="PTHR45295:SF1">
    <property type="entry name" value="CHAPERONE PROTEIN DNAJ C76, CHLOROPLASTIC"/>
    <property type="match status" value="1"/>
</dbReference>
<feature type="domain" description="J" evidence="3">
    <location>
        <begin position="8"/>
        <end position="71"/>
    </location>
</feature>
<evidence type="ECO:0000313" key="5">
    <source>
        <dbReference type="Proteomes" id="UP000320806"/>
    </source>
</evidence>
<sequence>MTTEAAFTHFETLGVTETVTPAGLKAAYRKQLRLNHPDIVGPVGEQRTAVLHEAFRILSDPELRAAYEAALADPARPDAELANEPLWGEESDWTDDIVDAPVVDEPVPPAPPPSPYGETEPEPAPPPAASPTKITSIRVRTMARRLAWIGAAGLGCWSALYGLLWATSGPDIANWLVIVLPLTVAVGASGVGVPHPAGRPSRFVFWVVAMEVSFNTEWGLFRHRSVRELRRCW</sequence>
<comment type="caution">
    <text evidence="4">The sequence shown here is derived from an EMBL/GenBank/DDBJ whole genome shotgun (WGS) entry which is preliminary data.</text>
</comment>
<feature type="transmembrane region" description="Helical" evidence="2">
    <location>
        <begin position="172"/>
        <end position="191"/>
    </location>
</feature>
<dbReference type="Gene3D" id="1.10.287.110">
    <property type="entry name" value="DnaJ domain"/>
    <property type="match status" value="1"/>
</dbReference>
<dbReference type="Pfam" id="PF00226">
    <property type="entry name" value="DnaJ"/>
    <property type="match status" value="1"/>
</dbReference>
<evidence type="ECO:0000259" key="3">
    <source>
        <dbReference type="PROSITE" id="PS50076"/>
    </source>
</evidence>
<feature type="region of interest" description="Disordered" evidence="1">
    <location>
        <begin position="101"/>
        <end position="132"/>
    </location>
</feature>
<dbReference type="SMART" id="SM00271">
    <property type="entry name" value="DnaJ"/>
    <property type="match status" value="1"/>
</dbReference>
<keyword evidence="2" id="KW-0472">Membrane</keyword>
<dbReference type="InterPro" id="IPR036869">
    <property type="entry name" value="J_dom_sf"/>
</dbReference>
<keyword evidence="2" id="KW-1133">Transmembrane helix</keyword>
<gene>
    <name evidence="4" type="ORF">FB459_1887</name>
</gene>
<proteinExistence type="predicted"/>
<evidence type="ECO:0000256" key="2">
    <source>
        <dbReference type="SAM" id="Phobius"/>
    </source>
</evidence>
<dbReference type="RefSeq" id="WP_141928240.1">
    <property type="nucleotide sequence ID" value="NZ_BAABCI010000011.1"/>
</dbReference>
<dbReference type="AlphaFoldDB" id="A0A542EGF5"/>
<accession>A0A542EGF5</accession>
<dbReference type="Proteomes" id="UP000320806">
    <property type="component" value="Unassembled WGS sequence"/>
</dbReference>
<dbReference type="EMBL" id="VFMO01000001">
    <property type="protein sequence ID" value="TQJ14427.1"/>
    <property type="molecule type" value="Genomic_DNA"/>
</dbReference>
<dbReference type="InterPro" id="IPR001623">
    <property type="entry name" value="DnaJ_domain"/>
</dbReference>
<dbReference type="PANTHER" id="PTHR45295">
    <property type="entry name" value="CHAPERONE PROTEIN DNAJ C76, CHLOROPLASTIC"/>
    <property type="match status" value="1"/>
</dbReference>
<evidence type="ECO:0000313" key="4">
    <source>
        <dbReference type="EMBL" id="TQJ14427.1"/>
    </source>
</evidence>
<dbReference type="SUPFAM" id="SSF46565">
    <property type="entry name" value="Chaperone J-domain"/>
    <property type="match status" value="1"/>
</dbReference>
<reference evidence="4 5" key="1">
    <citation type="submission" date="2019-06" db="EMBL/GenBank/DDBJ databases">
        <title>Sequencing the genomes of 1000 actinobacteria strains.</title>
        <authorList>
            <person name="Klenk H.-P."/>
        </authorList>
    </citation>
    <scope>NUCLEOTIDE SEQUENCE [LARGE SCALE GENOMIC DNA]</scope>
    <source>
        <strain evidence="4 5">DSM 19828</strain>
    </source>
</reference>
<feature type="transmembrane region" description="Helical" evidence="2">
    <location>
        <begin position="146"/>
        <end position="166"/>
    </location>
</feature>
<keyword evidence="5" id="KW-1185">Reference proteome</keyword>
<dbReference type="CDD" id="cd06257">
    <property type="entry name" value="DnaJ"/>
    <property type="match status" value="1"/>
</dbReference>
<dbReference type="OrthoDB" id="5242140at2"/>
<feature type="compositionally biased region" description="Pro residues" evidence="1">
    <location>
        <begin position="106"/>
        <end position="115"/>
    </location>
</feature>
<name>A0A542EGF5_9MICO</name>
<protein>
    <submittedName>
        <fullName evidence="4">DnaJ-like protein</fullName>
    </submittedName>
</protein>